<dbReference type="CDD" id="cd07521">
    <property type="entry name" value="HAD_FCP1-like"/>
    <property type="match status" value="1"/>
</dbReference>
<accession>A0A2P6TT25</accession>
<dbReference type="PANTHER" id="PTHR23081:SF36">
    <property type="entry name" value="RNA POLYMERASE II SUBUNIT A C-TERMINAL DOMAIN PHOSPHATASE"/>
    <property type="match status" value="1"/>
</dbReference>
<evidence type="ECO:0000313" key="11">
    <source>
        <dbReference type="Proteomes" id="UP000239899"/>
    </source>
</evidence>
<dbReference type="PROSITE" id="PS50172">
    <property type="entry name" value="BRCT"/>
    <property type="match status" value="1"/>
</dbReference>
<dbReference type="Proteomes" id="UP000239899">
    <property type="component" value="Unassembled WGS sequence"/>
</dbReference>
<reference evidence="10 11" key="1">
    <citation type="journal article" date="2018" name="Plant J.">
        <title>Genome sequences of Chlorella sorokiniana UTEX 1602 and Micractinium conductrix SAG 241.80: implications to maltose excretion by a green alga.</title>
        <authorList>
            <person name="Arriola M.B."/>
            <person name="Velmurugan N."/>
            <person name="Zhang Y."/>
            <person name="Plunkett M.H."/>
            <person name="Hondzo H."/>
            <person name="Barney B.M."/>
        </authorList>
    </citation>
    <scope>NUCLEOTIDE SEQUENCE [LARGE SCALE GENOMIC DNA]</scope>
    <source>
        <strain evidence="11">UTEX 1602</strain>
    </source>
</reference>
<feature type="compositionally biased region" description="Low complexity" evidence="7">
    <location>
        <begin position="427"/>
        <end position="441"/>
    </location>
</feature>
<dbReference type="GO" id="GO:0008420">
    <property type="term" value="F:RNA polymerase II CTD heptapeptide repeat phosphatase activity"/>
    <property type="evidence" value="ECO:0007669"/>
    <property type="project" value="UniProtKB-UniRule"/>
</dbReference>
<feature type="domain" description="FCP1 homology" evidence="9">
    <location>
        <begin position="120"/>
        <end position="292"/>
    </location>
</feature>
<comment type="function">
    <text evidence="6">This promotes the activity of RNA polymerase II.</text>
</comment>
<dbReference type="Gene3D" id="3.40.50.1000">
    <property type="entry name" value="HAD superfamily/HAD-like"/>
    <property type="match status" value="1"/>
</dbReference>
<dbReference type="InterPro" id="IPR039189">
    <property type="entry name" value="Fcp1"/>
</dbReference>
<keyword evidence="11" id="KW-1185">Reference proteome</keyword>
<evidence type="ECO:0000256" key="6">
    <source>
        <dbReference type="RuleBase" id="RU366066"/>
    </source>
</evidence>
<name>A0A2P6TT25_CHLSO</name>
<dbReference type="STRING" id="3076.A0A2P6TT25"/>
<dbReference type="CDD" id="cd17729">
    <property type="entry name" value="BRCT_CTDP1"/>
    <property type="match status" value="1"/>
</dbReference>
<dbReference type="SMART" id="SM00577">
    <property type="entry name" value="CPDc"/>
    <property type="match status" value="1"/>
</dbReference>
<sequence>MEDRRDSVDSDDSLGALLEAELEAALAGDGSAEGEEDGTASDAPAAKRARVGGAAAPPGGAAAAVCPPHPGFMGGICIRCGALKDEAEEQGVALSYIHRGLEVSKHEAERVRQGTADRLLAGRKLLLILDLDHTLLNSSRFIEVPPESEAILRGQLDAQPDDARMLYHLPHMRMWTKLRPGVRQFLEAARERFELHVYTMGDRDYAAEMAKLLDPDGRLFHGRVISAGDSTQRSVKDLDVVLGRERTVLILDDTEGVWPRHRDNLVQIERYIYFPADAGRFGFRGQSLLERRVDEKEGEGALSTCLKVMSDVQQRFFEHTDPGAADVRPLLRAARQAVLAGVCVLFSRVVPLDCKDPSVHPLWQLALKLGARCTTGQDEDVTHVVATDVTDKTRWARSQGKFVVAPNWLWCSAYTWKRADESEFPVRPGGSAAAAQAAAPRSEAEDVAQALAAAGGGEGAEEQQQQQQPAAAAAAEPAAPS</sequence>
<dbReference type="Gene3D" id="3.40.50.10190">
    <property type="entry name" value="BRCT domain"/>
    <property type="match status" value="1"/>
</dbReference>
<dbReference type="InterPro" id="IPR004274">
    <property type="entry name" value="FCP1_dom"/>
</dbReference>
<keyword evidence="2 6" id="KW-0378">Hydrolase</keyword>
<dbReference type="InterPro" id="IPR011947">
    <property type="entry name" value="FCP1_euk"/>
</dbReference>
<dbReference type="SUPFAM" id="SSF52113">
    <property type="entry name" value="BRCT domain"/>
    <property type="match status" value="1"/>
</dbReference>
<feature type="region of interest" description="Disordered" evidence="7">
    <location>
        <begin position="425"/>
        <end position="481"/>
    </location>
</feature>
<dbReference type="InterPro" id="IPR036412">
    <property type="entry name" value="HAD-like_sf"/>
</dbReference>
<protein>
    <recommendedName>
        <fullName evidence="6">RNA polymerase II C-terminal domain phosphatase-like</fullName>
        <ecNumber evidence="6">3.1.3.16</ecNumber>
    </recommendedName>
</protein>
<feature type="compositionally biased region" description="Low complexity" evidence="7">
    <location>
        <begin position="462"/>
        <end position="481"/>
    </location>
</feature>
<feature type="region of interest" description="Disordered" evidence="7">
    <location>
        <begin position="26"/>
        <end position="61"/>
    </location>
</feature>
<keyword evidence="3 6" id="KW-0539">Nucleus</keyword>
<feature type="domain" description="BRCT" evidence="8">
    <location>
        <begin position="334"/>
        <end position="426"/>
    </location>
</feature>
<evidence type="ECO:0000256" key="7">
    <source>
        <dbReference type="SAM" id="MobiDB-lite"/>
    </source>
</evidence>
<dbReference type="InterPro" id="IPR036420">
    <property type="entry name" value="BRCT_dom_sf"/>
</dbReference>
<feature type="compositionally biased region" description="Low complexity" evidence="7">
    <location>
        <begin position="43"/>
        <end position="61"/>
    </location>
</feature>
<dbReference type="PROSITE" id="PS50969">
    <property type="entry name" value="FCP1"/>
    <property type="match status" value="1"/>
</dbReference>
<proteinExistence type="predicted"/>
<dbReference type="OrthoDB" id="10249888at2759"/>
<dbReference type="InterPro" id="IPR023214">
    <property type="entry name" value="HAD_sf"/>
</dbReference>
<gene>
    <name evidence="10" type="ORF">C2E21_3906</name>
</gene>
<dbReference type="Pfam" id="PF03031">
    <property type="entry name" value="NIF"/>
    <property type="match status" value="1"/>
</dbReference>
<dbReference type="SUPFAM" id="SSF56784">
    <property type="entry name" value="HAD-like"/>
    <property type="match status" value="1"/>
</dbReference>
<dbReference type="NCBIfam" id="TIGR02250">
    <property type="entry name" value="FCP1_euk"/>
    <property type="match status" value="1"/>
</dbReference>
<dbReference type="PANTHER" id="PTHR23081">
    <property type="entry name" value="RNA POLYMERASE II CTD PHOSPHATASE"/>
    <property type="match status" value="1"/>
</dbReference>
<evidence type="ECO:0000256" key="5">
    <source>
        <dbReference type="ARBA" id="ARBA00048336"/>
    </source>
</evidence>
<dbReference type="EMBL" id="LHPG02000007">
    <property type="protein sequence ID" value="PRW57217.1"/>
    <property type="molecule type" value="Genomic_DNA"/>
</dbReference>
<dbReference type="EC" id="3.1.3.16" evidence="6"/>
<evidence type="ECO:0000256" key="3">
    <source>
        <dbReference type="ARBA" id="ARBA00023242"/>
    </source>
</evidence>
<evidence type="ECO:0000259" key="9">
    <source>
        <dbReference type="PROSITE" id="PS50969"/>
    </source>
</evidence>
<comment type="catalytic activity">
    <reaction evidence="5 6">
        <text>O-phospho-L-threonyl-[protein] + H2O = L-threonyl-[protein] + phosphate</text>
        <dbReference type="Rhea" id="RHEA:47004"/>
        <dbReference type="Rhea" id="RHEA-COMP:11060"/>
        <dbReference type="Rhea" id="RHEA-COMP:11605"/>
        <dbReference type="ChEBI" id="CHEBI:15377"/>
        <dbReference type="ChEBI" id="CHEBI:30013"/>
        <dbReference type="ChEBI" id="CHEBI:43474"/>
        <dbReference type="ChEBI" id="CHEBI:61977"/>
        <dbReference type="EC" id="3.1.3.16"/>
    </reaction>
</comment>
<evidence type="ECO:0000256" key="4">
    <source>
        <dbReference type="ARBA" id="ARBA00047761"/>
    </source>
</evidence>
<comment type="catalytic activity">
    <reaction evidence="4 6">
        <text>O-phospho-L-seryl-[protein] + H2O = L-seryl-[protein] + phosphate</text>
        <dbReference type="Rhea" id="RHEA:20629"/>
        <dbReference type="Rhea" id="RHEA-COMP:9863"/>
        <dbReference type="Rhea" id="RHEA-COMP:11604"/>
        <dbReference type="ChEBI" id="CHEBI:15377"/>
        <dbReference type="ChEBI" id="CHEBI:29999"/>
        <dbReference type="ChEBI" id="CHEBI:43474"/>
        <dbReference type="ChEBI" id="CHEBI:83421"/>
        <dbReference type="EC" id="3.1.3.16"/>
    </reaction>
</comment>
<dbReference type="AlphaFoldDB" id="A0A2P6TT25"/>
<evidence type="ECO:0000259" key="8">
    <source>
        <dbReference type="PROSITE" id="PS50172"/>
    </source>
</evidence>
<comment type="caution">
    <text evidence="10">The sequence shown here is derived from an EMBL/GenBank/DDBJ whole genome shotgun (WGS) entry which is preliminary data.</text>
</comment>
<dbReference type="GO" id="GO:0005634">
    <property type="term" value="C:nucleus"/>
    <property type="evidence" value="ECO:0007669"/>
    <property type="project" value="UniProtKB-SubCell"/>
</dbReference>
<comment type="subcellular location">
    <subcellularLocation>
        <location evidence="1 6">Nucleus</location>
    </subcellularLocation>
</comment>
<organism evidence="10 11">
    <name type="scientific">Chlorella sorokiniana</name>
    <name type="common">Freshwater green alga</name>
    <dbReference type="NCBI Taxonomy" id="3076"/>
    <lineage>
        <taxon>Eukaryota</taxon>
        <taxon>Viridiplantae</taxon>
        <taxon>Chlorophyta</taxon>
        <taxon>core chlorophytes</taxon>
        <taxon>Trebouxiophyceae</taxon>
        <taxon>Chlorellales</taxon>
        <taxon>Chlorellaceae</taxon>
        <taxon>Chlorella clade</taxon>
        <taxon>Chlorella</taxon>
    </lineage>
</organism>
<evidence type="ECO:0000313" key="10">
    <source>
        <dbReference type="EMBL" id="PRW57217.1"/>
    </source>
</evidence>
<dbReference type="InterPro" id="IPR001357">
    <property type="entry name" value="BRCT_dom"/>
</dbReference>
<evidence type="ECO:0000256" key="2">
    <source>
        <dbReference type="ARBA" id="ARBA00022801"/>
    </source>
</evidence>
<evidence type="ECO:0000256" key="1">
    <source>
        <dbReference type="ARBA" id="ARBA00004123"/>
    </source>
</evidence>